<reference evidence="5 6" key="1">
    <citation type="journal article" date="2014" name="Nat. Commun.">
        <title>Klebsormidium flaccidum genome reveals primary factors for plant terrestrial adaptation.</title>
        <authorList>
            <person name="Hori K."/>
            <person name="Maruyama F."/>
            <person name="Fujisawa T."/>
            <person name="Togashi T."/>
            <person name="Yamamoto N."/>
            <person name="Seo M."/>
            <person name="Sato S."/>
            <person name="Yamada T."/>
            <person name="Mori H."/>
            <person name="Tajima N."/>
            <person name="Moriyama T."/>
            <person name="Ikeuchi M."/>
            <person name="Watanabe M."/>
            <person name="Wada H."/>
            <person name="Kobayashi K."/>
            <person name="Saito M."/>
            <person name="Masuda T."/>
            <person name="Sasaki-Sekimoto Y."/>
            <person name="Mashiguchi K."/>
            <person name="Awai K."/>
            <person name="Shimojima M."/>
            <person name="Masuda S."/>
            <person name="Iwai M."/>
            <person name="Nobusawa T."/>
            <person name="Narise T."/>
            <person name="Kondo S."/>
            <person name="Saito H."/>
            <person name="Sato R."/>
            <person name="Murakawa M."/>
            <person name="Ihara Y."/>
            <person name="Oshima-Yamada Y."/>
            <person name="Ohtaka K."/>
            <person name="Satoh M."/>
            <person name="Sonobe K."/>
            <person name="Ishii M."/>
            <person name="Ohtani R."/>
            <person name="Kanamori-Sato M."/>
            <person name="Honoki R."/>
            <person name="Miyazaki D."/>
            <person name="Mochizuki H."/>
            <person name="Umetsu J."/>
            <person name="Higashi K."/>
            <person name="Shibata D."/>
            <person name="Kamiya Y."/>
            <person name="Sato N."/>
            <person name="Nakamura Y."/>
            <person name="Tabata S."/>
            <person name="Ida S."/>
            <person name="Kurokawa K."/>
            <person name="Ohta H."/>
        </authorList>
    </citation>
    <scope>NUCLEOTIDE SEQUENCE [LARGE SCALE GENOMIC DNA]</scope>
    <source>
        <strain evidence="5 6">NIES-2285</strain>
    </source>
</reference>
<feature type="coiled-coil region" evidence="1">
    <location>
        <begin position="404"/>
        <end position="431"/>
    </location>
</feature>
<organism evidence="5 6">
    <name type="scientific">Klebsormidium nitens</name>
    <name type="common">Green alga</name>
    <name type="synonym">Ulothrix nitens</name>
    <dbReference type="NCBI Taxonomy" id="105231"/>
    <lineage>
        <taxon>Eukaryota</taxon>
        <taxon>Viridiplantae</taxon>
        <taxon>Streptophyta</taxon>
        <taxon>Klebsormidiophyceae</taxon>
        <taxon>Klebsormidiales</taxon>
        <taxon>Klebsormidiaceae</taxon>
        <taxon>Klebsormidium</taxon>
    </lineage>
</organism>
<feature type="region of interest" description="Disordered" evidence="2">
    <location>
        <begin position="1539"/>
        <end position="1574"/>
    </location>
</feature>
<keyword evidence="3" id="KW-1133">Transmembrane helix</keyword>
<dbReference type="InterPro" id="IPR003593">
    <property type="entry name" value="AAA+_ATPase"/>
</dbReference>
<dbReference type="Pfam" id="PF00004">
    <property type="entry name" value="AAA"/>
    <property type="match status" value="1"/>
</dbReference>
<sequence>MVEMESLMRTGPGRNVSWVARAAGNDENDGAPPPPEDGGEGFSVPEDFKFDWEKKEQEDEFAKLERQREARRQAQAKMLQDLEKAEKEALEEARRKAMEEAESADIEKINLNPEQIRAEAQKRLRDSIAQTRQSVRERVVSLSRWSENLIPNLRVLEEKTRESFERRATEAIIVGFQEGRRAAQGAAEATQDTAEHFGLDREKVQDLKGIVEALVKELPQRASDAFDTMGDEEQLNRALIDLREKAKQAAHPVIEEARETAAAVQKGTVETVTDVKDEVHDYVEDLRLWLKGGLWQYPRYWNFRVAAGALLLLGLAITGSVFAYRKVRAPRPPDPTQLQQAQGFFMESILPEPTNLNFKELKREEWKRVYPQGYEAQRYQVLPDGSLEQVMTGYMEGDEADRFLEEQRRGAQELQESLSEQERALTSAEDIGIRDITDEYVDEVLNNVALGPVEKREFVDGAVPLSEALVERTKELQRLLVEEATDKVPGFREDSEELRVILKEGKAVTLQGRTNVQLYRAGKTVILRHPDLEETVIWNSPEEAAVRLARRKGWELVLNMEALSAAAKDQIEWAQSNANALLARMEDLQGQEDPQGVFGQLAKRRDEQMEEVRRETADRVRELEARRREASEAESSGQSEADVQAEIAAFRASETVRLEEARGEHAELVRLAREALEETVEQRTREAEASHAAAVILREKAVADIEAMGHQLRVLGRKTQQMVERLREGRANEGGWQEKMRRWGVLFARDRVTDVLSNMAHQHVIIVRQEEMERQAQQNLAAHQEERERRIEDVDEYATEIRANWYKYRPRMSYVGFRTRVAEGEVDKVVIMDNMSKAYIKMKEGFPDEYVVDLPMDPYLPQFLDAYSDLAVHYSSFDLLSNTLKKALFIGRCMLAILVFYGCVKTAPLVLGSAPGQARLNFRQIGQRNRTWVMGRMASKVKDSRLWNYLPTARWASMYPWVKRFQRGDDLYEGYNYHPKKEADKDYLGQDVTLQQVAGMEGALLVLNELIEMYENYAHFVQKGIKLPKGLLISGPPGTGKTLLMRALSNECSLPFFFCSGAEFFSEEGPRRVYDFFHGARVVGPSVIFIDEIDALAGGKNVPGGVPRMAEPALMQLYAELNPLEKFNPYNTALEDSRHNQVLVIMATNRPESLDPKLRRPGYTDRELVIGLPGPDTRLDIFNIHRGTTKFSPDVDPSAFSWRLSGMAGGDIRALIRDAQSVAIEKGRLVVMQEDFLDLLGVSPGSPIDPTYTTNTWEEFWNDETSPRDINWNYVVRKTVILMLWYLFPSRPWEAMEINYNRISGEVKWDYDAVEELVIEGPTVGHRLMDLVSISGPKLVEKILFGETSSWCLGYTREICEQARVLVYHGWSPRTKLLPFGVTPVDPKMDQEFPVDIADYFPDRGSTHRDKHWTMRWIEPYRIRPARHGVEISGLFQQEIDRCIFEAEQMAEEGILRNMRSLYDITEKLLKDKYMTAADIIEILDHNQAQMFPDIGGSPDYKDLADPTLLNPLMDPEKAGLYPPLCIFPAPLHRCPQDIDDLPETPEHLRPNSAEEKAREVLGEPTYAAPRRAW</sequence>
<protein>
    <submittedName>
        <fullName evidence="5">AAA+ ATPase</fullName>
    </submittedName>
</protein>
<dbReference type="InterPro" id="IPR003959">
    <property type="entry name" value="ATPase_AAA_core"/>
</dbReference>
<dbReference type="SUPFAM" id="SSF52540">
    <property type="entry name" value="P-loop containing nucleoside triphosphate hydrolases"/>
    <property type="match status" value="1"/>
</dbReference>
<gene>
    <name evidence="5" type="ORF">KFL_000650020</name>
</gene>
<dbReference type="PANTHER" id="PTHR23076:SF37">
    <property type="entry name" value="ATP-DEPENDENT ZINC METALLOPROTEASE FTSH 4, MITOCHONDRIAL"/>
    <property type="match status" value="1"/>
</dbReference>
<name>A0A1Y1HUL4_KLENI</name>
<dbReference type="SMART" id="SM00382">
    <property type="entry name" value="AAA"/>
    <property type="match status" value="1"/>
</dbReference>
<evidence type="ECO:0000313" key="5">
    <source>
        <dbReference type="EMBL" id="GAQ80869.1"/>
    </source>
</evidence>
<dbReference type="GO" id="GO:0004222">
    <property type="term" value="F:metalloendopeptidase activity"/>
    <property type="evidence" value="ECO:0007669"/>
    <property type="project" value="InterPro"/>
</dbReference>
<dbReference type="PANTHER" id="PTHR23076">
    <property type="entry name" value="METALLOPROTEASE M41 FTSH"/>
    <property type="match status" value="1"/>
</dbReference>
<evidence type="ECO:0000256" key="3">
    <source>
        <dbReference type="SAM" id="Phobius"/>
    </source>
</evidence>
<feature type="compositionally biased region" description="Basic and acidic residues" evidence="2">
    <location>
        <begin position="46"/>
        <end position="72"/>
    </location>
</feature>
<accession>A0A1Y1HUL4</accession>
<keyword evidence="3" id="KW-0812">Transmembrane</keyword>
<feature type="region of interest" description="Disordered" evidence="2">
    <location>
        <begin position="1"/>
        <end position="77"/>
    </location>
</feature>
<evidence type="ECO:0000256" key="2">
    <source>
        <dbReference type="SAM" id="MobiDB-lite"/>
    </source>
</evidence>
<keyword evidence="3" id="KW-0472">Membrane</keyword>
<dbReference type="GO" id="GO:0004176">
    <property type="term" value="F:ATP-dependent peptidase activity"/>
    <property type="evidence" value="ECO:0000318"/>
    <property type="project" value="GO_Central"/>
</dbReference>
<dbReference type="GO" id="GO:0006508">
    <property type="term" value="P:proteolysis"/>
    <property type="evidence" value="ECO:0000318"/>
    <property type="project" value="GO_Central"/>
</dbReference>
<dbReference type="STRING" id="105231.A0A1Y1HUL4"/>
<feature type="transmembrane region" description="Helical" evidence="3">
    <location>
        <begin position="301"/>
        <end position="324"/>
    </location>
</feature>
<dbReference type="InterPro" id="IPR037219">
    <property type="entry name" value="Peptidase_M41-like"/>
</dbReference>
<dbReference type="EMBL" id="DF237014">
    <property type="protein sequence ID" value="GAQ80869.1"/>
    <property type="molecule type" value="Genomic_DNA"/>
</dbReference>
<dbReference type="Gene3D" id="1.20.58.760">
    <property type="entry name" value="Peptidase M41"/>
    <property type="match status" value="1"/>
</dbReference>
<evidence type="ECO:0000313" key="6">
    <source>
        <dbReference type="Proteomes" id="UP000054558"/>
    </source>
</evidence>
<keyword evidence="1" id="KW-0175">Coiled coil</keyword>
<dbReference type="Gene3D" id="1.10.8.60">
    <property type="match status" value="1"/>
</dbReference>
<proteinExistence type="predicted"/>
<evidence type="ECO:0000259" key="4">
    <source>
        <dbReference type="SMART" id="SM00382"/>
    </source>
</evidence>
<keyword evidence="6" id="KW-1185">Reference proteome</keyword>
<feature type="compositionally biased region" description="Basic and acidic residues" evidence="2">
    <location>
        <begin position="1545"/>
        <end position="1562"/>
    </location>
</feature>
<dbReference type="GO" id="GO:0009507">
    <property type="term" value="C:chloroplast"/>
    <property type="evidence" value="ECO:0000318"/>
    <property type="project" value="GO_Central"/>
</dbReference>
<feature type="coiled-coil region" evidence="1">
    <location>
        <begin position="571"/>
        <end position="633"/>
    </location>
</feature>
<dbReference type="GO" id="GO:0005524">
    <property type="term" value="F:ATP binding"/>
    <property type="evidence" value="ECO:0007669"/>
    <property type="project" value="InterPro"/>
</dbReference>
<dbReference type="InterPro" id="IPR027417">
    <property type="entry name" value="P-loop_NTPase"/>
</dbReference>
<dbReference type="Gene3D" id="3.40.50.300">
    <property type="entry name" value="P-loop containing nucleotide triphosphate hydrolases"/>
    <property type="match status" value="1"/>
</dbReference>
<feature type="domain" description="AAA+ ATPase" evidence="4">
    <location>
        <begin position="1027"/>
        <end position="1174"/>
    </location>
</feature>
<dbReference type="GO" id="GO:0016887">
    <property type="term" value="F:ATP hydrolysis activity"/>
    <property type="evidence" value="ECO:0007669"/>
    <property type="project" value="InterPro"/>
</dbReference>
<dbReference type="OrthoDB" id="2016403at2759"/>
<dbReference type="GO" id="GO:0045037">
    <property type="term" value="P:protein import into chloroplast stroma"/>
    <property type="evidence" value="ECO:0000318"/>
    <property type="project" value="GO_Central"/>
</dbReference>
<dbReference type="Proteomes" id="UP000054558">
    <property type="component" value="Unassembled WGS sequence"/>
</dbReference>
<evidence type="ECO:0000256" key="1">
    <source>
        <dbReference type="SAM" id="Coils"/>
    </source>
</evidence>